<evidence type="ECO:0000256" key="7">
    <source>
        <dbReference type="ARBA" id="ARBA00023136"/>
    </source>
</evidence>
<keyword evidence="12" id="KW-1185">Reference proteome</keyword>
<evidence type="ECO:0000313" key="12">
    <source>
        <dbReference type="Proteomes" id="UP000664495"/>
    </source>
</evidence>
<comment type="function">
    <text evidence="8">The phosphoenolpyruvate-dependent sugar phosphotransferase system (PTS), a major carbohydrate active -transport system, catalyzes the phosphorylation of incoming sugar substrates concomitant with their translocation across the cell membrane.</text>
</comment>
<evidence type="ECO:0000256" key="2">
    <source>
        <dbReference type="ARBA" id="ARBA00022448"/>
    </source>
</evidence>
<evidence type="ECO:0000256" key="9">
    <source>
        <dbReference type="SAM" id="Phobius"/>
    </source>
</evidence>
<dbReference type="PIRSF" id="PIRSF006351">
    <property type="entry name" value="PTS_EIIC-Cellobiose"/>
    <property type="match status" value="1"/>
</dbReference>
<protein>
    <recommendedName>
        <fullName evidence="8">Permease IIC component</fullName>
    </recommendedName>
</protein>
<feature type="transmembrane region" description="Helical" evidence="9">
    <location>
        <begin position="97"/>
        <end position="118"/>
    </location>
</feature>
<dbReference type="InterPro" id="IPR004501">
    <property type="entry name" value="PTS_EIIC_3"/>
</dbReference>
<organism evidence="11 12">
    <name type="scientific">Candidatus Enterococcus murrayae</name>
    <dbReference type="NCBI Taxonomy" id="2815321"/>
    <lineage>
        <taxon>Bacteria</taxon>
        <taxon>Bacillati</taxon>
        <taxon>Bacillota</taxon>
        <taxon>Bacilli</taxon>
        <taxon>Lactobacillales</taxon>
        <taxon>Enterococcaceae</taxon>
        <taxon>Enterococcus</taxon>
    </lineage>
</organism>
<evidence type="ECO:0000256" key="4">
    <source>
        <dbReference type="ARBA" id="ARBA00022597"/>
    </source>
</evidence>
<feature type="transmembrane region" description="Helical" evidence="9">
    <location>
        <begin position="130"/>
        <end position="148"/>
    </location>
</feature>
<feature type="transmembrane region" description="Helical" evidence="9">
    <location>
        <begin position="168"/>
        <end position="188"/>
    </location>
</feature>
<dbReference type="NCBIfam" id="TIGR00410">
    <property type="entry name" value="lacE"/>
    <property type="match status" value="1"/>
</dbReference>
<evidence type="ECO:0000256" key="3">
    <source>
        <dbReference type="ARBA" id="ARBA00022475"/>
    </source>
</evidence>
<sequence length="452" mass="49550">MFRGKKSFATYFTDIVGKVAGNKFLLTLRDSFVLVSVTTMIAGFAIMVNSVFLDPAGGLLFSDSGLNLGKLFYGSTKVWLNSDVAAVLTNVQGIINLISQGSLSVFSLILVVVFSFIFSRNYFPKNSEHLTSVLYALGAFFICLPWNWEYTNGNETVSLENIVNSSFFGTQGVFSALVISGVAVWLYNKLLQSNIKLRFPDSVPPMVARSFESLIPGTITMAAFAIITGGITVLFSMTLPELLLDLLQRPAEFVSGTAAFAFISQFTWSLFQWFGIHPSSIWGAIFGVTWNVNDVQNIAGEAHHLYSTMFMNFSTISAGTFALAPVLATLIASRDQGARQVTKVGLMPAIFNISEPITFGLPIVMNPIYFIPFVIVQPLCFYIGVFFTKIGFIDVITNQVPWTVPPIISGLLFTGSVNGAIVQAINLLVATALYLPFIYTANRMNKQKNELE</sequence>
<keyword evidence="5 9" id="KW-0812">Transmembrane</keyword>
<comment type="subcellular location">
    <subcellularLocation>
        <location evidence="1">Cell membrane</location>
        <topology evidence="1">Multi-pass membrane protein</topology>
    </subcellularLocation>
</comment>
<reference evidence="11 12" key="1">
    <citation type="submission" date="2021-03" db="EMBL/GenBank/DDBJ databases">
        <title>Enterococcal diversity collection.</title>
        <authorList>
            <person name="Gilmore M.S."/>
            <person name="Schwartzman J."/>
            <person name="Van Tyne D."/>
            <person name="Martin M."/>
            <person name="Earl A.M."/>
            <person name="Manson A.L."/>
            <person name="Straub T."/>
            <person name="Salamzade R."/>
            <person name="Saavedra J."/>
            <person name="Lebreton F."/>
            <person name="Prichula J."/>
            <person name="Schaufler K."/>
            <person name="Gaca A."/>
            <person name="Sgardioli B."/>
            <person name="Wagenaar J."/>
            <person name="Strong T."/>
        </authorList>
    </citation>
    <scope>NUCLEOTIDE SEQUENCE [LARGE SCALE GENOMIC DNA]</scope>
    <source>
        <strain evidence="11 12">MJM16</strain>
    </source>
</reference>
<accession>A0ABS3HDM8</accession>
<proteinExistence type="predicted"/>
<evidence type="ECO:0000256" key="6">
    <source>
        <dbReference type="ARBA" id="ARBA00022989"/>
    </source>
</evidence>
<comment type="caution">
    <text evidence="11">The sequence shown here is derived from an EMBL/GenBank/DDBJ whole genome shotgun (WGS) entry which is preliminary data.</text>
</comment>
<keyword evidence="2 8" id="KW-0813">Transport</keyword>
<feature type="transmembrane region" description="Helical" evidence="9">
    <location>
        <begin position="420"/>
        <end position="439"/>
    </location>
</feature>
<dbReference type="EMBL" id="JAFLVR010000010">
    <property type="protein sequence ID" value="MBO0451573.1"/>
    <property type="molecule type" value="Genomic_DNA"/>
</dbReference>
<dbReference type="InterPro" id="IPR003352">
    <property type="entry name" value="PTS_EIIC"/>
</dbReference>
<evidence type="ECO:0000256" key="1">
    <source>
        <dbReference type="ARBA" id="ARBA00004651"/>
    </source>
</evidence>
<dbReference type="PANTHER" id="PTHR33989">
    <property type="match status" value="1"/>
</dbReference>
<dbReference type="InterPro" id="IPR004796">
    <property type="entry name" value="PTS_IIC_cello"/>
</dbReference>
<dbReference type="InterPro" id="IPR051088">
    <property type="entry name" value="PTS_Sugar-EIIC/EIIB"/>
</dbReference>
<keyword evidence="6 9" id="KW-1133">Transmembrane helix</keyword>
<feature type="domain" description="PTS EIIC type-3" evidence="10">
    <location>
        <begin position="8"/>
        <end position="437"/>
    </location>
</feature>
<dbReference type="PANTHER" id="PTHR33989:SF10">
    <property type="entry name" value="PERMEASE IIC COMPONENT"/>
    <property type="match status" value="1"/>
</dbReference>
<feature type="transmembrane region" description="Helical" evidence="9">
    <location>
        <begin position="310"/>
        <end position="332"/>
    </location>
</feature>
<evidence type="ECO:0000259" key="10">
    <source>
        <dbReference type="PROSITE" id="PS51105"/>
    </source>
</evidence>
<evidence type="ECO:0000256" key="8">
    <source>
        <dbReference type="PIRNR" id="PIRNR006351"/>
    </source>
</evidence>
<evidence type="ECO:0000313" key="11">
    <source>
        <dbReference type="EMBL" id="MBO0451573.1"/>
    </source>
</evidence>
<feature type="transmembrane region" description="Helical" evidence="9">
    <location>
        <begin position="214"/>
        <end position="237"/>
    </location>
</feature>
<evidence type="ECO:0000256" key="5">
    <source>
        <dbReference type="ARBA" id="ARBA00022692"/>
    </source>
</evidence>
<keyword evidence="4 8" id="KW-0762">Sugar transport</keyword>
<dbReference type="PROSITE" id="PS51105">
    <property type="entry name" value="PTS_EIIC_TYPE_3"/>
    <property type="match status" value="1"/>
</dbReference>
<keyword evidence="3 8" id="KW-1003">Cell membrane</keyword>
<name>A0ABS3HDM8_9ENTE</name>
<feature type="transmembrane region" description="Helical" evidence="9">
    <location>
        <begin position="32"/>
        <end position="53"/>
    </location>
</feature>
<dbReference type="RefSeq" id="WP_207107387.1">
    <property type="nucleotide sequence ID" value="NZ_JAFLVR010000010.1"/>
</dbReference>
<dbReference type="Pfam" id="PF02378">
    <property type="entry name" value="PTS_EIIC"/>
    <property type="match status" value="1"/>
</dbReference>
<dbReference type="Proteomes" id="UP000664495">
    <property type="component" value="Unassembled WGS sequence"/>
</dbReference>
<keyword evidence="7 8" id="KW-0472">Membrane</keyword>
<gene>
    <name evidence="11" type="ORF">JZO85_04780</name>
</gene>